<keyword evidence="4" id="KW-0808">Transferase</keyword>
<dbReference type="SUPFAM" id="SSF56112">
    <property type="entry name" value="Protein kinase-like (PK-like)"/>
    <property type="match status" value="1"/>
</dbReference>
<keyword evidence="4" id="KW-0812">Transmembrane</keyword>
<dbReference type="GO" id="GO:0004672">
    <property type="term" value="F:protein kinase activity"/>
    <property type="evidence" value="ECO:0007669"/>
    <property type="project" value="InterPro"/>
</dbReference>
<evidence type="ECO:0000259" key="3">
    <source>
        <dbReference type="PROSITE" id="PS50011"/>
    </source>
</evidence>
<keyword evidence="4" id="KW-0418">Kinase</keyword>
<dbReference type="GO" id="GO:0005524">
    <property type="term" value="F:ATP binding"/>
    <property type="evidence" value="ECO:0007669"/>
    <property type="project" value="UniProtKB-UniRule"/>
</dbReference>
<feature type="domain" description="Protein kinase" evidence="3">
    <location>
        <begin position="48"/>
        <end position="315"/>
    </location>
</feature>
<evidence type="ECO:0000256" key="2">
    <source>
        <dbReference type="SAM" id="MobiDB-lite"/>
    </source>
</evidence>
<name>C9WCK4_9MARC</name>
<dbReference type="EMBL" id="FJ266077">
    <property type="protein sequence ID" value="ACR38889.1"/>
    <property type="molecule type" value="Genomic_DNA"/>
</dbReference>
<dbReference type="InterPro" id="IPR000719">
    <property type="entry name" value="Prot_kinase_dom"/>
</dbReference>
<dbReference type="PROSITE" id="PS00107">
    <property type="entry name" value="PROTEIN_KINASE_ATP"/>
    <property type="match status" value="1"/>
</dbReference>
<feature type="compositionally biased region" description="Low complexity" evidence="2">
    <location>
        <begin position="361"/>
        <end position="380"/>
    </location>
</feature>
<feature type="compositionally biased region" description="Low complexity" evidence="2">
    <location>
        <begin position="335"/>
        <end position="350"/>
    </location>
</feature>
<sequence>MPDPANDSEYMAAEMSIDQSISLSCDDFGTDLVILDTTLLLEFEDLLRANAMVVGAGTFGGVYMAVLEDGHMLAIKRLEEQALMNEHAFGKQCAHLAEVMHPNLLQMRAYCWSPQEKLLIFDYMPNGSVYSLLHGDGEKQAKGSDWATRLRIAVGTARALAHLHDNDMVHGNMKATNVLLDEHFEPRVSDFGLEALLQAPLQHTGTAGYLTPELYITTRHHSQDGDVYSLGVLLLELLTGLEPMGKNNMDLPTWVQEMASSNRTVEIFDPALVSLHVLPAQDVLEFLELALACVSEDARARPSITIVLRRLEAIVPGSAGPRYVQEDHHNDSDDNPFSSGFNSSSKGTSNDSTESRVASPVSSVGSFYSNVSSVSNSPLR</sequence>
<dbReference type="AlphaFoldDB" id="C9WCK4"/>
<dbReference type="PANTHER" id="PTHR48007">
    <property type="entry name" value="LEUCINE-RICH REPEAT RECEPTOR-LIKE PROTEIN KINASE PXC1"/>
    <property type="match status" value="1"/>
</dbReference>
<proteinExistence type="evidence at transcript level"/>
<dbReference type="InterPro" id="IPR011009">
    <property type="entry name" value="Kinase-like_dom_sf"/>
</dbReference>
<evidence type="ECO:0000313" key="4">
    <source>
        <dbReference type="EMBL" id="ACR38889.1"/>
    </source>
</evidence>
<dbReference type="InterPro" id="IPR017441">
    <property type="entry name" value="Protein_kinase_ATP_BS"/>
</dbReference>
<protein>
    <submittedName>
        <fullName evidence="4">Leucine rich repeat transmembrane protein serine-threonine kinase</fullName>
    </submittedName>
</protein>
<organism evidence="4">
    <name type="scientific">Apopellia endiviifolia</name>
    <name type="common">species B</name>
    <dbReference type="NCBI Taxonomy" id="119729"/>
    <lineage>
        <taxon>Eukaryota</taxon>
        <taxon>Viridiplantae</taxon>
        <taxon>Streptophyta</taxon>
        <taxon>Embryophyta</taxon>
        <taxon>Marchantiophyta</taxon>
        <taxon>Jungermanniopsida</taxon>
        <taxon>Pelliidae</taxon>
        <taxon>Pelliales</taxon>
        <taxon>Pelliaceae</taxon>
        <taxon>Apopellia</taxon>
    </lineage>
</organism>
<keyword evidence="4" id="KW-0472">Membrane</keyword>
<dbReference type="InterPro" id="IPR046959">
    <property type="entry name" value="PRK1-6/SRF4-like"/>
</dbReference>
<dbReference type="PANTHER" id="PTHR48007:SF4">
    <property type="entry name" value="LEUCINE-RICH REPEAT RECEPTOR-LIKE PROTEIN KINASE PXC1"/>
    <property type="match status" value="1"/>
</dbReference>
<dbReference type="Pfam" id="PF00069">
    <property type="entry name" value="Pkinase"/>
    <property type="match status" value="1"/>
</dbReference>
<evidence type="ECO:0000256" key="1">
    <source>
        <dbReference type="PROSITE-ProRule" id="PRU10141"/>
    </source>
</evidence>
<feature type="region of interest" description="Disordered" evidence="2">
    <location>
        <begin position="320"/>
        <end position="380"/>
    </location>
</feature>
<accession>C9WCK4</accession>
<keyword evidence="1" id="KW-0547">Nucleotide-binding</keyword>
<dbReference type="Gene3D" id="3.30.200.20">
    <property type="entry name" value="Phosphorylase Kinase, domain 1"/>
    <property type="match status" value="1"/>
</dbReference>
<reference evidence="4" key="1">
    <citation type="submission" date="2008-09" db="EMBL/GenBank/DDBJ databases">
        <title>Differentially expressed genes in male and female gametophyte of the liverwort Pellia endiviifolia ssp. B.</title>
        <authorList>
            <person name="Rojek A."/>
            <person name="Pasternak I."/>
            <person name="Szweykowska-Kulinska Z."/>
        </authorList>
    </citation>
    <scope>NUCLEOTIDE SEQUENCE</scope>
</reference>
<dbReference type="Gene3D" id="1.10.510.10">
    <property type="entry name" value="Transferase(Phosphotransferase) domain 1"/>
    <property type="match status" value="1"/>
</dbReference>
<keyword evidence="1" id="KW-0067">ATP-binding</keyword>
<dbReference type="PROSITE" id="PS50011">
    <property type="entry name" value="PROTEIN_KINASE_DOM"/>
    <property type="match status" value="1"/>
</dbReference>
<feature type="binding site" evidence="1">
    <location>
        <position position="76"/>
    </location>
    <ligand>
        <name>ATP</name>
        <dbReference type="ChEBI" id="CHEBI:30616"/>
    </ligand>
</feature>
<dbReference type="EMBL" id="FJ266086">
    <property type="protein sequence ID" value="ACR38898.1"/>
    <property type="molecule type" value="mRNA"/>
</dbReference>